<gene>
    <name evidence="2" type="ORF">EDS130_LOCUS31913</name>
    <name evidence="1" type="ORF">XAT740_LOCUS27684</name>
</gene>
<evidence type="ECO:0000313" key="3">
    <source>
        <dbReference type="Proteomes" id="UP000663828"/>
    </source>
</evidence>
<evidence type="ECO:0000313" key="2">
    <source>
        <dbReference type="EMBL" id="CAF1325803.1"/>
    </source>
</evidence>
<dbReference type="Proteomes" id="UP000663828">
    <property type="component" value="Unassembled WGS sequence"/>
</dbReference>
<keyword evidence="3" id="KW-1185">Reference proteome</keyword>
<dbReference type="EMBL" id="CAJNOR010002325">
    <property type="protein sequence ID" value="CAF1278482.1"/>
    <property type="molecule type" value="Genomic_DNA"/>
</dbReference>
<sequence>MYGQSTIEQCIKYPYMIGCFGSRNYPNIQRDCTTNPAKNYMKLFHATSFSSSLTVTTRRSHSHGIASSLPKWQQYSYRERFTTQ</sequence>
<dbReference type="Proteomes" id="UP000663852">
    <property type="component" value="Unassembled WGS sequence"/>
</dbReference>
<evidence type="ECO:0000313" key="1">
    <source>
        <dbReference type="EMBL" id="CAF1278482.1"/>
    </source>
</evidence>
<accession>A0A815FUN9</accession>
<organism evidence="2 4">
    <name type="scientific">Adineta ricciae</name>
    <name type="common">Rotifer</name>
    <dbReference type="NCBI Taxonomy" id="249248"/>
    <lineage>
        <taxon>Eukaryota</taxon>
        <taxon>Metazoa</taxon>
        <taxon>Spiralia</taxon>
        <taxon>Gnathifera</taxon>
        <taxon>Rotifera</taxon>
        <taxon>Eurotatoria</taxon>
        <taxon>Bdelloidea</taxon>
        <taxon>Adinetida</taxon>
        <taxon>Adinetidae</taxon>
        <taxon>Adineta</taxon>
    </lineage>
</organism>
<reference evidence="2" key="1">
    <citation type="submission" date="2021-02" db="EMBL/GenBank/DDBJ databases">
        <authorList>
            <person name="Nowell W R."/>
        </authorList>
    </citation>
    <scope>NUCLEOTIDE SEQUENCE</scope>
</reference>
<comment type="caution">
    <text evidence="2">The sequence shown here is derived from an EMBL/GenBank/DDBJ whole genome shotgun (WGS) entry which is preliminary data.</text>
</comment>
<evidence type="ECO:0000313" key="4">
    <source>
        <dbReference type="Proteomes" id="UP000663852"/>
    </source>
</evidence>
<proteinExistence type="predicted"/>
<name>A0A815FUN9_ADIRI</name>
<dbReference type="EMBL" id="CAJNOJ010000239">
    <property type="protein sequence ID" value="CAF1325803.1"/>
    <property type="molecule type" value="Genomic_DNA"/>
</dbReference>
<dbReference type="AlphaFoldDB" id="A0A815FUN9"/>
<protein>
    <submittedName>
        <fullName evidence="2">Uncharacterized protein</fullName>
    </submittedName>
</protein>